<organism evidence="1 2">
    <name type="scientific">Oculimacula yallundae</name>
    <dbReference type="NCBI Taxonomy" id="86028"/>
    <lineage>
        <taxon>Eukaryota</taxon>
        <taxon>Fungi</taxon>
        <taxon>Dikarya</taxon>
        <taxon>Ascomycota</taxon>
        <taxon>Pezizomycotina</taxon>
        <taxon>Leotiomycetes</taxon>
        <taxon>Helotiales</taxon>
        <taxon>Ploettnerulaceae</taxon>
        <taxon>Oculimacula</taxon>
    </lineage>
</organism>
<dbReference type="Proteomes" id="UP001595075">
    <property type="component" value="Unassembled WGS sequence"/>
</dbReference>
<proteinExistence type="predicted"/>
<sequence>MYFDVSYTNNDSGIYLFHARNQPIKQLASKSCHPSIPPCPPFHTTNLTNAKSQSYKFQENVKQTDPLFLPLPLKTIRNQR</sequence>
<dbReference type="EMBL" id="JAZHXI010000006">
    <property type="protein sequence ID" value="KAL2070454.1"/>
    <property type="molecule type" value="Genomic_DNA"/>
</dbReference>
<comment type="caution">
    <text evidence="1">The sequence shown here is derived from an EMBL/GenBank/DDBJ whole genome shotgun (WGS) entry which is preliminary data.</text>
</comment>
<name>A0ABR4CL16_9HELO</name>
<keyword evidence="2" id="KW-1185">Reference proteome</keyword>
<accession>A0ABR4CL16</accession>
<gene>
    <name evidence="1" type="ORF">VTL71DRAFT_13480</name>
</gene>
<evidence type="ECO:0000313" key="2">
    <source>
        <dbReference type="Proteomes" id="UP001595075"/>
    </source>
</evidence>
<protein>
    <submittedName>
        <fullName evidence="1">Uncharacterized protein</fullName>
    </submittedName>
</protein>
<evidence type="ECO:0000313" key="1">
    <source>
        <dbReference type="EMBL" id="KAL2070454.1"/>
    </source>
</evidence>
<reference evidence="1 2" key="1">
    <citation type="journal article" date="2024" name="Commun. Biol.">
        <title>Comparative genomic analysis of thermophilic fungi reveals convergent evolutionary adaptations and gene losses.</title>
        <authorList>
            <person name="Steindorff A.S."/>
            <person name="Aguilar-Pontes M.V."/>
            <person name="Robinson A.J."/>
            <person name="Andreopoulos B."/>
            <person name="LaButti K."/>
            <person name="Kuo A."/>
            <person name="Mondo S."/>
            <person name="Riley R."/>
            <person name="Otillar R."/>
            <person name="Haridas S."/>
            <person name="Lipzen A."/>
            <person name="Grimwood J."/>
            <person name="Schmutz J."/>
            <person name="Clum A."/>
            <person name="Reid I.D."/>
            <person name="Moisan M.C."/>
            <person name="Butler G."/>
            <person name="Nguyen T.T.M."/>
            <person name="Dewar K."/>
            <person name="Conant G."/>
            <person name="Drula E."/>
            <person name="Henrissat B."/>
            <person name="Hansel C."/>
            <person name="Singer S."/>
            <person name="Hutchinson M.I."/>
            <person name="de Vries R.P."/>
            <person name="Natvig D.O."/>
            <person name="Powell A.J."/>
            <person name="Tsang A."/>
            <person name="Grigoriev I.V."/>
        </authorList>
    </citation>
    <scope>NUCLEOTIDE SEQUENCE [LARGE SCALE GENOMIC DNA]</scope>
    <source>
        <strain evidence="1 2">CBS 494.80</strain>
    </source>
</reference>